<comment type="similarity">
    <text evidence="1">Belongs to the LysR transcriptional regulatory family.</text>
</comment>
<dbReference type="SUPFAM" id="SSF46785">
    <property type="entry name" value="Winged helix' DNA-binding domain"/>
    <property type="match status" value="1"/>
</dbReference>
<evidence type="ECO:0000256" key="3">
    <source>
        <dbReference type="ARBA" id="ARBA00023125"/>
    </source>
</evidence>
<dbReference type="GO" id="GO:0003700">
    <property type="term" value="F:DNA-binding transcription factor activity"/>
    <property type="evidence" value="ECO:0007669"/>
    <property type="project" value="InterPro"/>
</dbReference>
<dbReference type="AlphaFoldDB" id="A0A5N8WS34"/>
<evidence type="ECO:0000256" key="4">
    <source>
        <dbReference type="ARBA" id="ARBA00023163"/>
    </source>
</evidence>
<keyword evidence="7" id="KW-1185">Reference proteome</keyword>
<keyword evidence="4" id="KW-0804">Transcription</keyword>
<dbReference type="PANTHER" id="PTHR30126">
    <property type="entry name" value="HTH-TYPE TRANSCRIPTIONAL REGULATOR"/>
    <property type="match status" value="1"/>
</dbReference>
<organism evidence="6 7">
    <name type="scientific">Streptomyces acidicola</name>
    <dbReference type="NCBI Taxonomy" id="2596892"/>
    <lineage>
        <taxon>Bacteria</taxon>
        <taxon>Bacillati</taxon>
        <taxon>Actinomycetota</taxon>
        <taxon>Actinomycetes</taxon>
        <taxon>Kitasatosporales</taxon>
        <taxon>Streptomycetaceae</taxon>
        <taxon>Streptomyces</taxon>
    </lineage>
</organism>
<dbReference type="EMBL" id="VMNX01000049">
    <property type="protein sequence ID" value="MPY49952.1"/>
    <property type="molecule type" value="Genomic_DNA"/>
</dbReference>
<dbReference type="Pfam" id="PF00126">
    <property type="entry name" value="HTH_1"/>
    <property type="match status" value="1"/>
</dbReference>
<sequence>MHLQQLRAFCEVANELSFTRAAKNLYYAQSSVTAQIHGLEEVIGARLFDRSGRQVALTPAGLLLLPYAQHIVEVTEEARRSVQEASRASESVGSGARLK</sequence>
<dbReference type="Proteomes" id="UP000373149">
    <property type="component" value="Unassembled WGS sequence"/>
</dbReference>
<name>A0A5N8WS34_9ACTN</name>
<evidence type="ECO:0000313" key="7">
    <source>
        <dbReference type="Proteomes" id="UP000373149"/>
    </source>
</evidence>
<dbReference type="InterPro" id="IPR036388">
    <property type="entry name" value="WH-like_DNA-bd_sf"/>
</dbReference>
<reference evidence="6 7" key="1">
    <citation type="submission" date="2019-09" db="EMBL/GenBank/DDBJ databases">
        <authorList>
            <person name="Duangmal K."/>
            <person name="Teo W.F.A."/>
            <person name="Lipun K."/>
        </authorList>
    </citation>
    <scope>NUCLEOTIDE SEQUENCE [LARGE SCALE GENOMIC DNA]</scope>
    <source>
        <strain evidence="6 7">K1PN6</strain>
    </source>
</reference>
<dbReference type="InterPro" id="IPR000847">
    <property type="entry name" value="LysR_HTH_N"/>
</dbReference>
<accession>A0A5N8WS34</accession>
<evidence type="ECO:0000259" key="5">
    <source>
        <dbReference type="PROSITE" id="PS50931"/>
    </source>
</evidence>
<dbReference type="PROSITE" id="PS50931">
    <property type="entry name" value="HTH_LYSR"/>
    <property type="match status" value="1"/>
</dbReference>
<dbReference type="GO" id="GO:0000976">
    <property type="term" value="F:transcription cis-regulatory region binding"/>
    <property type="evidence" value="ECO:0007669"/>
    <property type="project" value="TreeGrafter"/>
</dbReference>
<comment type="caution">
    <text evidence="6">The sequence shown here is derived from an EMBL/GenBank/DDBJ whole genome shotgun (WGS) entry which is preliminary data.</text>
</comment>
<dbReference type="FunFam" id="1.10.10.10:FF:000001">
    <property type="entry name" value="LysR family transcriptional regulator"/>
    <property type="match status" value="1"/>
</dbReference>
<keyword evidence="2" id="KW-0805">Transcription regulation</keyword>
<dbReference type="PANTHER" id="PTHR30126:SF40">
    <property type="entry name" value="HTH-TYPE TRANSCRIPTIONAL REGULATOR GLTR"/>
    <property type="match status" value="1"/>
</dbReference>
<dbReference type="PRINTS" id="PR00039">
    <property type="entry name" value="HTHLYSR"/>
</dbReference>
<feature type="domain" description="HTH lysR-type" evidence="5">
    <location>
        <begin position="1"/>
        <end position="58"/>
    </location>
</feature>
<dbReference type="InterPro" id="IPR036390">
    <property type="entry name" value="WH_DNA-bd_sf"/>
</dbReference>
<proteinExistence type="inferred from homology"/>
<dbReference type="Gene3D" id="1.10.10.10">
    <property type="entry name" value="Winged helix-like DNA-binding domain superfamily/Winged helix DNA-binding domain"/>
    <property type="match status" value="1"/>
</dbReference>
<keyword evidence="3" id="KW-0238">DNA-binding</keyword>
<gene>
    <name evidence="6" type="ORF">FPZ41_15795</name>
</gene>
<dbReference type="RefSeq" id="WP_322620287.1">
    <property type="nucleotide sequence ID" value="NZ_VMNX01000049.1"/>
</dbReference>
<evidence type="ECO:0000256" key="1">
    <source>
        <dbReference type="ARBA" id="ARBA00009437"/>
    </source>
</evidence>
<protein>
    <submittedName>
        <fullName evidence="6">LysR family transcriptional regulator</fullName>
    </submittedName>
</protein>
<evidence type="ECO:0000256" key="2">
    <source>
        <dbReference type="ARBA" id="ARBA00023015"/>
    </source>
</evidence>
<evidence type="ECO:0000313" key="6">
    <source>
        <dbReference type="EMBL" id="MPY49952.1"/>
    </source>
</evidence>